<keyword evidence="1" id="KW-0812">Transmembrane</keyword>
<proteinExistence type="predicted"/>
<reference evidence="3 4" key="1">
    <citation type="submission" date="2020-07" db="EMBL/GenBank/DDBJ databases">
        <title>Alkalicella. sp. LB2 genome.</title>
        <authorList>
            <person name="Postec A."/>
            <person name="Quemeneur M."/>
        </authorList>
    </citation>
    <scope>NUCLEOTIDE SEQUENCE [LARGE SCALE GENOMIC DNA]</scope>
    <source>
        <strain evidence="3 4">LB2</strain>
    </source>
</reference>
<dbReference type="Pfam" id="PF01882">
    <property type="entry name" value="DUF58"/>
    <property type="match status" value="1"/>
</dbReference>
<feature type="transmembrane region" description="Helical" evidence="1">
    <location>
        <begin position="6"/>
        <end position="25"/>
    </location>
</feature>
<organism evidence="3 4">
    <name type="scientific">Alkalicella caledoniensis</name>
    <dbReference type="NCBI Taxonomy" id="2731377"/>
    <lineage>
        <taxon>Bacteria</taxon>
        <taxon>Bacillati</taxon>
        <taxon>Bacillota</taxon>
        <taxon>Clostridia</taxon>
        <taxon>Eubacteriales</taxon>
        <taxon>Proteinivoracaceae</taxon>
        <taxon>Alkalicella</taxon>
    </lineage>
</organism>
<dbReference type="KEGG" id="acae:HYG86_10860"/>
<dbReference type="Proteomes" id="UP000516160">
    <property type="component" value="Chromosome"/>
</dbReference>
<dbReference type="RefSeq" id="WP_213165590.1">
    <property type="nucleotide sequence ID" value="NZ_CP058559.1"/>
</dbReference>
<keyword evidence="4" id="KW-1185">Reference proteome</keyword>
<sequence>MDDQRISGLIWLGITMTLLPTITVIRGWKGISINRQLPRERIFAGEDVKILVNLENFFYVPFFWVRFSDKLPISYIYKQKQENQVHGNVHFLTQKGKNHSYTLYDVPRGNLSWNYFSLFRTDLFGFVEVSKDVDCRSQLLIYPRYVDVSSSHLYNQYDENNGVSKLYKGNDYSQISGVREYQRGDKLSLIHWKVSARKNNLMSKEFYPLLNQETHIVLDCHKSNYPDEYNDNFELAVSVAASLVNSLGKVHKGIALLFNNKNKDAVIFKSKEYFINDAMKRLALVQPSGDMPLERFISQNYLNQNSGVSLLIVTNKLSDSLIRRMLLGSRNIKYTVYYVGEDLNSNNKYSFIKPIKELDDLKNPKVRSVANG</sequence>
<name>A0A7G9W964_ALKCA</name>
<protein>
    <submittedName>
        <fullName evidence="3">DUF58 domain-containing protein</fullName>
    </submittedName>
</protein>
<dbReference type="PANTHER" id="PTHR34351">
    <property type="entry name" value="SLR1927 PROTEIN-RELATED"/>
    <property type="match status" value="1"/>
</dbReference>
<dbReference type="PANTHER" id="PTHR34351:SF2">
    <property type="entry name" value="DUF58 DOMAIN-CONTAINING PROTEIN"/>
    <property type="match status" value="1"/>
</dbReference>
<evidence type="ECO:0000313" key="3">
    <source>
        <dbReference type="EMBL" id="QNO15226.1"/>
    </source>
</evidence>
<evidence type="ECO:0000259" key="2">
    <source>
        <dbReference type="Pfam" id="PF01882"/>
    </source>
</evidence>
<dbReference type="AlphaFoldDB" id="A0A7G9W964"/>
<dbReference type="EMBL" id="CP058559">
    <property type="protein sequence ID" value="QNO15226.1"/>
    <property type="molecule type" value="Genomic_DNA"/>
</dbReference>
<evidence type="ECO:0000313" key="4">
    <source>
        <dbReference type="Proteomes" id="UP000516160"/>
    </source>
</evidence>
<feature type="domain" description="DUF58" evidence="2">
    <location>
        <begin position="178"/>
        <end position="267"/>
    </location>
</feature>
<dbReference type="InterPro" id="IPR002881">
    <property type="entry name" value="DUF58"/>
</dbReference>
<keyword evidence="1" id="KW-1133">Transmembrane helix</keyword>
<accession>A0A7G9W964</accession>
<gene>
    <name evidence="3" type="ORF">HYG86_10860</name>
</gene>
<keyword evidence="1" id="KW-0472">Membrane</keyword>
<evidence type="ECO:0000256" key="1">
    <source>
        <dbReference type="SAM" id="Phobius"/>
    </source>
</evidence>